<dbReference type="EMBL" id="CABVHK010000011">
    <property type="protein sequence ID" value="VVN04143.1"/>
    <property type="molecule type" value="Genomic_DNA"/>
</dbReference>
<name>A0A5E6UGI0_PSEFL</name>
<feature type="compositionally biased region" description="Polar residues" evidence="1">
    <location>
        <begin position="1"/>
        <end position="11"/>
    </location>
</feature>
<evidence type="ECO:0000256" key="1">
    <source>
        <dbReference type="SAM" id="MobiDB-lite"/>
    </source>
</evidence>
<reference evidence="2 3" key="1">
    <citation type="submission" date="2019-09" db="EMBL/GenBank/DDBJ databases">
        <authorList>
            <person name="Chandra G."/>
            <person name="Truman W A."/>
        </authorList>
    </citation>
    <scope>NUCLEOTIDE SEQUENCE [LARGE SCALE GENOMIC DNA]</scope>
    <source>
        <strain evidence="2">PS662</strain>
    </source>
</reference>
<dbReference type="AlphaFoldDB" id="A0A5E6UGI0"/>
<evidence type="ECO:0000313" key="3">
    <source>
        <dbReference type="Proteomes" id="UP000326953"/>
    </source>
</evidence>
<dbReference type="Proteomes" id="UP000326953">
    <property type="component" value="Unassembled WGS sequence"/>
</dbReference>
<feature type="compositionally biased region" description="Basic residues" evidence="1">
    <location>
        <begin position="53"/>
        <end position="63"/>
    </location>
</feature>
<protein>
    <submittedName>
        <fullName evidence="2">Uncharacterized protein</fullName>
    </submittedName>
</protein>
<organism evidence="2 3">
    <name type="scientific">Pseudomonas fluorescens</name>
    <dbReference type="NCBI Taxonomy" id="294"/>
    <lineage>
        <taxon>Bacteria</taxon>
        <taxon>Pseudomonadati</taxon>
        <taxon>Pseudomonadota</taxon>
        <taxon>Gammaproteobacteria</taxon>
        <taxon>Pseudomonadales</taxon>
        <taxon>Pseudomonadaceae</taxon>
        <taxon>Pseudomonas</taxon>
    </lineage>
</organism>
<sequence length="63" mass="7585">MNTTAGYSHQPWNKEKPVGQKAPLRVRDFWAGRVKRPLAENTRESRSMMPWKWRNKRKSDHSY</sequence>
<evidence type="ECO:0000313" key="2">
    <source>
        <dbReference type="EMBL" id="VVN04143.1"/>
    </source>
</evidence>
<proteinExistence type="predicted"/>
<feature type="region of interest" description="Disordered" evidence="1">
    <location>
        <begin position="39"/>
        <end position="63"/>
    </location>
</feature>
<accession>A0A5E6UGI0</accession>
<feature type="region of interest" description="Disordered" evidence="1">
    <location>
        <begin position="1"/>
        <end position="23"/>
    </location>
</feature>
<gene>
    <name evidence="2" type="ORF">PS662_03505</name>
</gene>